<evidence type="ECO:0000256" key="13">
    <source>
        <dbReference type="SAM" id="MobiDB-lite"/>
    </source>
</evidence>
<keyword evidence="6" id="KW-0443">Lipid metabolism</keyword>
<evidence type="ECO:0000256" key="2">
    <source>
        <dbReference type="ARBA" id="ARBA00010524"/>
    </source>
</evidence>
<gene>
    <name evidence="15" type="ORF">N656DRAFT_777451</name>
</gene>
<reference evidence="15" key="2">
    <citation type="submission" date="2023-05" db="EMBL/GenBank/DDBJ databases">
        <authorList>
            <consortium name="Lawrence Berkeley National Laboratory"/>
            <person name="Steindorff A."/>
            <person name="Hensen N."/>
            <person name="Bonometti L."/>
            <person name="Westerberg I."/>
            <person name="Brannstrom I.O."/>
            <person name="Guillou S."/>
            <person name="Cros-Aarteil S."/>
            <person name="Calhoun S."/>
            <person name="Haridas S."/>
            <person name="Kuo A."/>
            <person name="Mondo S."/>
            <person name="Pangilinan J."/>
            <person name="Riley R."/>
            <person name="Labutti K."/>
            <person name="Andreopoulos B."/>
            <person name="Lipzen A."/>
            <person name="Chen C."/>
            <person name="Yanf M."/>
            <person name="Daum C."/>
            <person name="Ng V."/>
            <person name="Clum A."/>
            <person name="Ohm R."/>
            <person name="Martin F."/>
            <person name="Silar P."/>
            <person name="Natvig D."/>
            <person name="Lalanne C."/>
            <person name="Gautier V."/>
            <person name="Ament-Velasquez S.L."/>
            <person name="Kruys A."/>
            <person name="Hutchinson M.I."/>
            <person name="Powell A.J."/>
            <person name="Barry K."/>
            <person name="Miller A.N."/>
            <person name="Grigoriev I.V."/>
            <person name="Debuchy R."/>
            <person name="Gladieux P."/>
            <person name="Thoren M.H."/>
            <person name="Johannesson H."/>
        </authorList>
    </citation>
    <scope>NUCLEOTIDE SEQUENCE</scope>
    <source>
        <strain evidence="15">CBS 508.74</strain>
    </source>
</reference>
<evidence type="ECO:0000256" key="9">
    <source>
        <dbReference type="ARBA" id="ARBA00023315"/>
    </source>
</evidence>
<comment type="catalytic activity">
    <reaction evidence="11">
        <text>1'-[1,2-diacyl-sn-glycero-3-phospho],3'-[1-acyl-sn-glycero-3-phospho]-glycerol + a 1,2-diacyl-sn-glycero-3-phosphocholine = a cardiolipin + a 1-acyl-sn-glycero-3-phosphocholine</text>
        <dbReference type="Rhea" id="RHEA:33731"/>
        <dbReference type="ChEBI" id="CHEBI:57643"/>
        <dbReference type="ChEBI" id="CHEBI:58168"/>
        <dbReference type="ChEBI" id="CHEBI:62237"/>
        <dbReference type="ChEBI" id="CHEBI:64743"/>
    </reaction>
    <physiologicalReaction direction="left-to-right" evidence="11">
        <dbReference type="Rhea" id="RHEA:33732"/>
    </physiologicalReaction>
    <physiologicalReaction direction="right-to-left" evidence="11">
        <dbReference type="Rhea" id="RHEA:33733"/>
    </physiologicalReaction>
</comment>
<dbReference type="CDD" id="cd07989">
    <property type="entry name" value="LPLAT_AGPAT-like"/>
    <property type="match status" value="1"/>
</dbReference>
<keyword evidence="3" id="KW-0808">Transferase</keyword>
<dbReference type="GO" id="GO:0005743">
    <property type="term" value="C:mitochondrial inner membrane"/>
    <property type="evidence" value="ECO:0007669"/>
    <property type="project" value="UniProtKB-SubCell"/>
</dbReference>
<dbReference type="SUPFAM" id="SSF69593">
    <property type="entry name" value="Glycerol-3-phosphate (1)-acyltransferase"/>
    <property type="match status" value="1"/>
</dbReference>
<evidence type="ECO:0000256" key="4">
    <source>
        <dbReference type="ARBA" id="ARBA00022787"/>
    </source>
</evidence>
<sequence length="391" mass="43802">MSSPLSVPAPPAQRPSLSWRLRSAMIMGMTGVISRVFLYGFNTVEVTGLSNFLHLLDSRRDSANRQRGLLTVSNHISVVDDPVVWGLLPLKYAFDPSNLRWGLGAHDICFSNRLFSSFFSHGQVLPCHRFKHSPYGGPFQPSIAQAIRLLSTPPSSSSSSSPHNTPQLPPPAWYTTTGTDLIHSPLAYPAYRRYSWVHVFPEGMVHQHATSDLRYFKWGVARLILESDPAPDVLPIFIDGTQRVMPEDRGFPRFLPRVGKRLRVGFGEVLDYEATFGDLRRRWEALVRRENGRVVADDGAAGKEMMAVKKEASSLPGELATEELKYGKEAQEIRIEVARRLREEILKVRQSLGGYPEPDPSFAFAETWRLDGGIGAKKYKSRVDGSNINQD</sequence>
<comment type="caution">
    <text evidence="15">The sequence shown here is derived from an EMBL/GenBank/DDBJ whole genome shotgun (WGS) entry which is preliminary data.</text>
</comment>
<evidence type="ECO:0000256" key="10">
    <source>
        <dbReference type="ARBA" id="ARBA00024323"/>
    </source>
</evidence>
<organism evidence="15 16">
    <name type="scientific">Canariomyces notabilis</name>
    <dbReference type="NCBI Taxonomy" id="2074819"/>
    <lineage>
        <taxon>Eukaryota</taxon>
        <taxon>Fungi</taxon>
        <taxon>Dikarya</taxon>
        <taxon>Ascomycota</taxon>
        <taxon>Pezizomycotina</taxon>
        <taxon>Sordariomycetes</taxon>
        <taxon>Sordariomycetidae</taxon>
        <taxon>Sordariales</taxon>
        <taxon>Chaetomiaceae</taxon>
        <taxon>Canariomyces</taxon>
    </lineage>
</organism>
<dbReference type="GeneID" id="89938946"/>
<evidence type="ECO:0000256" key="5">
    <source>
        <dbReference type="ARBA" id="ARBA00022792"/>
    </source>
</evidence>
<dbReference type="AlphaFoldDB" id="A0AAN6TH05"/>
<evidence type="ECO:0000256" key="12">
    <source>
        <dbReference type="RuleBase" id="RU365062"/>
    </source>
</evidence>
<evidence type="ECO:0000256" key="7">
    <source>
        <dbReference type="ARBA" id="ARBA00023128"/>
    </source>
</evidence>
<dbReference type="PRINTS" id="PR00979">
    <property type="entry name" value="TAFAZZIN"/>
</dbReference>
<evidence type="ECO:0000256" key="1">
    <source>
        <dbReference type="ARBA" id="ARBA00004137"/>
    </source>
</evidence>
<accession>A0AAN6TH05</accession>
<dbReference type="GO" id="GO:0005741">
    <property type="term" value="C:mitochondrial outer membrane"/>
    <property type="evidence" value="ECO:0007669"/>
    <property type="project" value="UniProtKB-SubCell"/>
</dbReference>
<reference evidence="15" key="1">
    <citation type="journal article" date="2023" name="Mol. Phylogenet. Evol.">
        <title>Genome-scale phylogeny and comparative genomics of the fungal order Sordariales.</title>
        <authorList>
            <person name="Hensen N."/>
            <person name="Bonometti L."/>
            <person name="Westerberg I."/>
            <person name="Brannstrom I.O."/>
            <person name="Guillou S."/>
            <person name="Cros-Aarteil S."/>
            <person name="Calhoun S."/>
            <person name="Haridas S."/>
            <person name="Kuo A."/>
            <person name="Mondo S."/>
            <person name="Pangilinan J."/>
            <person name="Riley R."/>
            <person name="LaButti K."/>
            <person name="Andreopoulos B."/>
            <person name="Lipzen A."/>
            <person name="Chen C."/>
            <person name="Yan M."/>
            <person name="Daum C."/>
            <person name="Ng V."/>
            <person name="Clum A."/>
            <person name="Steindorff A."/>
            <person name="Ohm R.A."/>
            <person name="Martin F."/>
            <person name="Silar P."/>
            <person name="Natvig D.O."/>
            <person name="Lalanne C."/>
            <person name="Gautier V."/>
            <person name="Ament-Velasquez S.L."/>
            <person name="Kruys A."/>
            <person name="Hutchinson M.I."/>
            <person name="Powell A.J."/>
            <person name="Barry K."/>
            <person name="Miller A.N."/>
            <person name="Grigoriev I.V."/>
            <person name="Debuchy R."/>
            <person name="Gladieux P."/>
            <person name="Hiltunen Thoren M."/>
            <person name="Johannesson H."/>
        </authorList>
    </citation>
    <scope>NUCLEOTIDE SEQUENCE</scope>
    <source>
        <strain evidence="15">CBS 508.74</strain>
    </source>
</reference>
<keyword evidence="5" id="KW-0999">Mitochondrion inner membrane</keyword>
<feature type="region of interest" description="Disordered" evidence="13">
    <location>
        <begin position="151"/>
        <end position="170"/>
    </location>
</feature>
<comment type="similarity">
    <text evidence="2 12">Belongs to the taffazin family.</text>
</comment>
<evidence type="ECO:0000256" key="3">
    <source>
        <dbReference type="ARBA" id="ARBA00022679"/>
    </source>
</evidence>
<keyword evidence="16" id="KW-1185">Reference proteome</keyword>
<evidence type="ECO:0000256" key="6">
    <source>
        <dbReference type="ARBA" id="ARBA00023098"/>
    </source>
</evidence>
<evidence type="ECO:0000259" key="14">
    <source>
        <dbReference type="SMART" id="SM00563"/>
    </source>
</evidence>
<dbReference type="GO" id="GO:0007007">
    <property type="term" value="P:inner mitochondrial membrane organization"/>
    <property type="evidence" value="ECO:0007669"/>
    <property type="project" value="TreeGrafter"/>
</dbReference>
<name>A0AAN6TH05_9PEZI</name>
<dbReference type="SMART" id="SM00563">
    <property type="entry name" value="PlsC"/>
    <property type="match status" value="1"/>
</dbReference>
<dbReference type="Proteomes" id="UP001302812">
    <property type="component" value="Unassembled WGS sequence"/>
</dbReference>
<evidence type="ECO:0000313" key="15">
    <source>
        <dbReference type="EMBL" id="KAK4114273.1"/>
    </source>
</evidence>
<dbReference type="RefSeq" id="XP_064671843.1">
    <property type="nucleotide sequence ID" value="XM_064814821.1"/>
</dbReference>
<dbReference type="GO" id="GO:0035965">
    <property type="term" value="P:cardiolipin acyl-chain remodeling"/>
    <property type="evidence" value="ECO:0007669"/>
    <property type="project" value="TreeGrafter"/>
</dbReference>
<dbReference type="InterPro" id="IPR000872">
    <property type="entry name" value="Tafazzin"/>
</dbReference>
<keyword evidence="8" id="KW-0472">Membrane</keyword>
<evidence type="ECO:0000256" key="11">
    <source>
        <dbReference type="ARBA" id="ARBA00047906"/>
    </source>
</evidence>
<evidence type="ECO:0000256" key="8">
    <source>
        <dbReference type="ARBA" id="ARBA00023136"/>
    </source>
</evidence>
<proteinExistence type="inferred from homology"/>
<dbReference type="EMBL" id="MU853337">
    <property type="protein sequence ID" value="KAK4114273.1"/>
    <property type="molecule type" value="Genomic_DNA"/>
</dbReference>
<keyword evidence="4" id="KW-1000">Mitochondrion outer membrane</keyword>
<dbReference type="Pfam" id="PF01553">
    <property type="entry name" value="Acyltransferase"/>
    <property type="match status" value="1"/>
</dbReference>
<evidence type="ECO:0000313" key="16">
    <source>
        <dbReference type="Proteomes" id="UP001302812"/>
    </source>
</evidence>
<dbReference type="PANTHER" id="PTHR12497:SF0">
    <property type="entry name" value="TAFAZZIN"/>
    <property type="match status" value="1"/>
</dbReference>
<comment type="subcellular location">
    <subcellularLocation>
        <location evidence="1">Mitochondrion inner membrane</location>
        <topology evidence="1">Peripheral membrane protein</topology>
        <orientation evidence="1">Intermembrane side</orientation>
    </subcellularLocation>
    <subcellularLocation>
        <location evidence="10">Mitochondrion outer membrane</location>
        <topology evidence="10">Peripheral membrane protein</topology>
        <orientation evidence="10">Intermembrane side</orientation>
    </subcellularLocation>
</comment>
<dbReference type="GO" id="GO:0047184">
    <property type="term" value="F:1-acylglycerophosphocholine O-acyltransferase activity"/>
    <property type="evidence" value="ECO:0007669"/>
    <property type="project" value="TreeGrafter"/>
</dbReference>
<dbReference type="InterPro" id="IPR002123">
    <property type="entry name" value="Plipid/glycerol_acylTrfase"/>
</dbReference>
<keyword evidence="7" id="KW-0496">Mitochondrion</keyword>
<feature type="compositionally biased region" description="Low complexity" evidence="13">
    <location>
        <begin position="151"/>
        <end position="162"/>
    </location>
</feature>
<keyword evidence="9" id="KW-0012">Acyltransferase</keyword>
<protein>
    <recommendedName>
        <fullName evidence="12">Tafazzin family protein</fullName>
    </recommendedName>
</protein>
<dbReference type="PANTHER" id="PTHR12497">
    <property type="entry name" value="TAZ PROTEIN TAFAZZIN"/>
    <property type="match status" value="1"/>
</dbReference>
<feature type="domain" description="Phospholipid/glycerol acyltransferase" evidence="14">
    <location>
        <begin position="69"/>
        <end position="241"/>
    </location>
</feature>